<dbReference type="PROSITE" id="PS00928">
    <property type="entry name" value="TREHALASE_2"/>
    <property type="match status" value="1"/>
</dbReference>
<dbReference type="AlphaFoldDB" id="A0A5E4WHD6"/>
<feature type="chain" id="PRO_5022715241" evidence="4">
    <location>
        <begin position="30"/>
        <end position="675"/>
    </location>
</feature>
<protein>
    <submittedName>
        <fullName evidence="5">Alpha,alpha-trehalase</fullName>
    </submittedName>
</protein>
<accession>A0A5E4WHD6</accession>
<dbReference type="GO" id="GO:0004555">
    <property type="term" value="F:alpha,alpha-trehalase activity"/>
    <property type="evidence" value="ECO:0007669"/>
    <property type="project" value="InterPro"/>
</dbReference>
<dbReference type="PROSITE" id="PS51257">
    <property type="entry name" value="PROKAR_LIPOPROTEIN"/>
    <property type="match status" value="1"/>
</dbReference>
<evidence type="ECO:0000256" key="2">
    <source>
        <dbReference type="ARBA" id="ARBA00023295"/>
    </source>
</evidence>
<keyword evidence="1" id="KW-0378">Hydrolase</keyword>
<evidence type="ECO:0000256" key="1">
    <source>
        <dbReference type="ARBA" id="ARBA00022801"/>
    </source>
</evidence>
<evidence type="ECO:0000256" key="4">
    <source>
        <dbReference type="SAM" id="SignalP"/>
    </source>
</evidence>
<dbReference type="InterPro" id="IPR018232">
    <property type="entry name" value="Glyco_hydro_37_CS"/>
</dbReference>
<keyword evidence="4" id="KW-0732">Signal</keyword>
<gene>
    <name evidence="5" type="primary">treF</name>
    <name evidence="5" type="ORF">PHO31112_03284</name>
</gene>
<dbReference type="PANTHER" id="PTHR23403:SF1">
    <property type="entry name" value="TREHALASE"/>
    <property type="match status" value="1"/>
</dbReference>
<dbReference type="NCBIfam" id="NF009774">
    <property type="entry name" value="PRK13271.1"/>
    <property type="match status" value="1"/>
</dbReference>
<keyword evidence="2" id="KW-0326">Glycosidase</keyword>
<evidence type="ECO:0000313" key="6">
    <source>
        <dbReference type="Proteomes" id="UP000343317"/>
    </source>
</evidence>
<reference evidence="5 6" key="1">
    <citation type="submission" date="2019-08" db="EMBL/GenBank/DDBJ databases">
        <authorList>
            <person name="Peeters C."/>
        </authorList>
    </citation>
    <scope>NUCLEOTIDE SEQUENCE [LARGE SCALE GENOMIC DNA]</scope>
    <source>
        <strain evidence="5 6">LMG 31112</strain>
    </source>
</reference>
<dbReference type="Pfam" id="PF01204">
    <property type="entry name" value="Trehalase"/>
    <property type="match status" value="1"/>
</dbReference>
<dbReference type="GO" id="GO:0005993">
    <property type="term" value="P:trehalose catabolic process"/>
    <property type="evidence" value="ECO:0007669"/>
    <property type="project" value="TreeGrafter"/>
</dbReference>
<name>A0A5E4WHD6_9BURK</name>
<proteinExistence type="predicted"/>
<feature type="signal peptide" evidence="4">
    <location>
        <begin position="1"/>
        <end position="29"/>
    </location>
</feature>
<dbReference type="InterPro" id="IPR012341">
    <property type="entry name" value="6hp_glycosidase-like_sf"/>
</dbReference>
<dbReference type="PANTHER" id="PTHR23403">
    <property type="entry name" value="TREHALASE"/>
    <property type="match status" value="1"/>
</dbReference>
<dbReference type="EMBL" id="CABPSM010000009">
    <property type="protein sequence ID" value="VVE24038.1"/>
    <property type="molecule type" value="Genomic_DNA"/>
</dbReference>
<dbReference type="Proteomes" id="UP000343317">
    <property type="component" value="Unassembled WGS sequence"/>
</dbReference>
<dbReference type="InterPro" id="IPR008928">
    <property type="entry name" value="6-hairpin_glycosidase_sf"/>
</dbReference>
<organism evidence="5 6">
    <name type="scientific">Pandoraea horticolens</name>
    <dbReference type="NCBI Taxonomy" id="2508298"/>
    <lineage>
        <taxon>Bacteria</taxon>
        <taxon>Pseudomonadati</taxon>
        <taxon>Pseudomonadota</taxon>
        <taxon>Betaproteobacteria</taxon>
        <taxon>Burkholderiales</taxon>
        <taxon>Burkholderiaceae</taxon>
        <taxon>Pandoraea</taxon>
    </lineage>
</organism>
<keyword evidence="6" id="KW-1185">Reference proteome</keyword>
<dbReference type="PRINTS" id="PR00744">
    <property type="entry name" value="GLHYDRLASE37"/>
</dbReference>
<sequence length="675" mass="74419">MLQALFRYARAAAAQACSALFLACICFTAALEPAAADGQRAVSDLQILAQVSASPDADAATSTSAGTGTGGHGGPSPVVPMPPSELYGALYRDVELAHQFPDSKTFADMIPNAAPSSIAAEYAMLKSQPGFDLRKFVDSHFTLPARETKHYHYVSYANQSVTAHIDTLWNVLERAPDRSASPYSSLLPLPYTYIVPGDRFDEIYYWDSFFIMLGLEQSGRTDLLDDTLNNFSTLIDRYGHIPNGNRTYYLSRSQPPFFAQMVRLVAGREGDRVYLHYLPELLAEYRYWMGGEDHIARGTAVQHLVRLADGTLLNRYWDARDTPRDESYREDVVTAQQTPQRNSADLWRNLRAAGETGWDFSSRWFADGKTLGTVEITSLVPVDLNSLLTDLERTIGHAYRLKGDADDAERFEARASTRAAAIRRLLWDPKLHAFGDYDFAARRLTHRLSVATVYPLYFGVADKSQATAIATTVRARLLRVGGLATTTVQTGQQWDEPNGWAPLQYLAVVGLRRYGQPELAGEIATRWIRTNVAYYQRTGKLVEKYDVDAKTGTTAAGGGEYPLQGGFGWTNGVLRTLMAMYPAAAGHSTRPVDVRKGPRGVPEAALPASAALQTSHQLKETPGRVRWNHAIPRATPRQKMAEAGMAAGTGRIPGSRQLAELCYRRVPRGGAREGL</sequence>
<dbReference type="NCBIfam" id="NF009773">
    <property type="entry name" value="PRK13270.1"/>
    <property type="match status" value="1"/>
</dbReference>
<dbReference type="RefSeq" id="WP_150621430.1">
    <property type="nucleotide sequence ID" value="NZ_CABPSM010000009.1"/>
</dbReference>
<evidence type="ECO:0000313" key="5">
    <source>
        <dbReference type="EMBL" id="VVE24038.1"/>
    </source>
</evidence>
<evidence type="ECO:0000256" key="3">
    <source>
        <dbReference type="SAM" id="MobiDB-lite"/>
    </source>
</evidence>
<feature type="region of interest" description="Disordered" evidence="3">
    <location>
        <begin position="58"/>
        <end position="79"/>
    </location>
</feature>
<dbReference type="Gene3D" id="1.50.10.10">
    <property type="match status" value="1"/>
</dbReference>
<dbReference type="InterPro" id="IPR001661">
    <property type="entry name" value="Glyco_hydro_37"/>
</dbReference>
<dbReference type="SUPFAM" id="SSF48208">
    <property type="entry name" value="Six-hairpin glycosidases"/>
    <property type="match status" value="1"/>
</dbReference>